<evidence type="ECO:0000259" key="6">
    <source>
        <dbReference type="Pfam" id="PF01702"/>
    </source>
</evidence>
<dbReference type="GO" id="GO:0008479">
    <property type="term" value="F:tRNA-guanosine(34) queuine transglycosylase activity"/>
    <property type="evidence" value="ECO:0007669"/>
    <property type="project" value="UniProtKB-UniRule"/>
</dbReference>
<dbReference type="InterPro" id="IPR036511">
    <property type="entry name" value="TGT-like_sf"/>
</dbReference>
<dbReference type="Proteomes" id="UP000279422">
    <property type="component" value="Unassembled WGS sequence"/>
</dbReference>
<dbReference type="InterPro" id="IPR050076">
    <property type="entry name" value="ArchSynthase1/Queuine_TRR"/>
</dbReference>
<dbReference type="FunFam" id="3.20.20.105:FF:000001">
    <property type="entry name" value="Queuine tRNA-ribosyltransferase"/>
    <property type="match status" value="1"/>
</dbReference>
<comment type="subunit">
    <text evidence="5">Homodimer. Within each dimer, one monomer is responsible for RNA recognition and catalysis, while the other monomer binds to the replacement base PreQ1.</text>
</comment>
<feature type="binding site" evidence="5">
    <location>
        <position position="145"/>
    </location>
    <ligand>
        <name>substrate</name>
    </ligand>
</feature>
<dbReference type="EMBL" id="QMPZ01000085">
    <property type="protein sequence ID" value="RLE08660.1"/>
    <property type="molecule type" value="Genomic_DNA"/>
</dbReference>
<dbReference type="PANTHER" id="PTHR46499:SF1">
    <property type="entry name" value="QUEUINE TRNA-RIBOSYLTRANSFERASE"/>
    <property type="match status" value="1"/>
</dbReference>
<evidence type="ECO:0000313" key="8">
    <source>
        <dbReference type="Proteomes" id="UP000279422"/>
    </source>
</evidence>
<evidence type="ECO:0000256" key="4">
    <source>
        <dbReference type="ARBA" id="ARBA00050112"/>
    </source>
</evidence>
<keyword evidence="5" id="KW-0862">Zinc</keyword>
<name>A0A497E3L0_UNCAE</name>
<dbReference type="AlphaFoldDB" id="A0A497E3L0"/>
<feature type="active site" description="Nucleophile" evidence="5">
    <location>
        <position position="267"/>
    </location>
</feature>
<evidence type="ECO:0000256" key="3">
    <source>
        <dbReference type="ARBA" id="ARBA00022694"/>
    </source>
</evidence>
<dbReference type="UniPathway" id="UPA00392"/>
<gene>
    <name evidence="5" type="primary">tgt</name>
    <name evidence="7" type="ORF">DRJ00_05880</name>
</gene>
<sequence>MEFKLIHQDASSKARSGKIFTSHGIIDTPVFMPVGTQGTVKTVSPDELKEIDIRIILCNTYHLYLRPGPRIIKKLGGLHKFMSWEGAILTDSGGYQIFSISSLQRAEEDGVRFKSHLDGSEHFLSPEDVLRIQLDLDSDIIMVLDECTSYPITHREAEISLEKTIKWARRTKLAWLDVSREERGLFGIVQGSTFEDLRKRCAEELIDLGFDGYALGGLSVGEPYSLRKEIIEYTCSLLPPDRPRYLMGVGTPEEILEAISLGIDMFDCALPTRIARNGTVFTMEGRKVLKNAEYKEDPSPLDPECDCYTCRNYSRAYVRHLLWAREILGMRLTTYHNLYFLTKLMKKARKAIEEDRFEKFKEKFLSRYQYKNKES</sequence>
<evidence type="ECO:0000256" key="2">
    <source>
        <dbReference type="ARBA" id="ARBA00022679"/>
    </source>
</evidence>
<feature type="binding site" evidence="5">
    <location>
        <position position="307"/>
    </location>
    <ligand>
        <name>Zn(2+)</name>
        <dbReference type="ChEBI" id="CHEBI:29105"/>
    </ligand>
</feature>
<keyword evidence="2 5" id="KW-0808">Transferase</keyword>
<dbReference type="EC" id="2.4.2.29" evidence="5"/>
<dbReference type="NCBIfam" id="TIGR00430">
    <property type="entry name" value="Q_tRNA_tgt"/>
    <property type="match status" value="1"/>
</dbReference>
<comment type="similarity">
    <text evidence="5">Belongs to the queuine tRNA-ribosyltransferase family.</text>
</comment>
<feature type="binding site" evidence="5">
    <location>
        <position position="310"/>
    </location>
    <ligand>
        <name>Zn(2+)</name>
        <dbReference type="ChEBI" id="CHEBI:29105"/>
    </ligand>
</feature>
<protein>
    <recommendedName>
        <fullName evidence="5">Queuine tRNA-ribosyltransferase</fullName>
        <ecNumber evidence="5">2.4.2.29</ecNumber>
    </recommendedName>
    <alternativeName>
        <fullName evidence="5">Guanine insertion enzyme</fullName>
    </alternativeName>
    <alternativeName>
        <fullName evidence="5">tRNA-guanine transglycosylase</fullName>
    </alternativeName>
</protein>
<dbReference type="GO" id="GO:0046872">
    <property type="term" value="F:metal ion binding"/>
    <property type="evidence" value="ECO:0007669"/>
    <property type="project" value="UniProtKB-KW"/>
</dbReference>
<comment type="function">
    <text evidence="5">Catalyzes the base-exchange of a guanine (G) residue with the queuine precursor 7-aminomethyl-7-deazaguanine (PreQ1) at position 34 (anticodon wobble position) in tRNAs with GU(N) anticodons (tRNA-Asp, -Asn, -His and -Tyr). Catalysis occurs through a double-displacement mechanism. The nucleophile active site attacks the C1' of nucleotide 34 to detach the guanine base from the RNA, forming a covalent enzyme-RNA intermediate. The proton acceptor active site deprotonates the incoming PreQ1, allowing a nucleophilic attack on the C1' of the ribose to form the product. After dissociation, two additional enzymatic reactions on the tRNA convert PreQ1 to queuine (Q), resulting in the hypermodified nucleoside queuosine (7-(((4,5-cis-dihydroxy-2-cyclopenten-1-yl)amino)methyl)-7-deazaguanosine).</text>
</comment>
<evidence type="ECO:0000313" key="7">
    <source>
        <dbReference type="EMBL" id="RLE08660.1"/>
    </source>
</evidence>
<comment type="pathway">
    <text evidence="5">tRNA modification; tRNA-queuosine biosynthesis.</text>
</comment>
<dbReference type="PANTHER" id="PTHR46499">
    <property type="entry name" value="QUEUINE TRNA-RIBOSYLTRANSFERASE"/>
    <property type="match status" value="1"/>
</dbReference>
<dbReference type="GO" id="GO:0008616">
    <property type="term" value="P:tRNA queuosine(34) biosynthetic process"/>
    <property type="evidence" value="ECO:0007669"/>
    <property type="project" value="UniProtKB-UniRule"/>
</dbReference>
<feature type="binding site" evidence="5">
    <location>
        <position position="336"/>
    </location>
    <ligand>
        <name>Zn(2+)</name>
        <dbReference type="ChEBI" id="CHEBI:29105"/>
    </ligand>
</feature>
<dbReference type="NCBIfam" id="TIGR00449">
    <property type="entry name" value="tgt_general"/>
    <property type="match status" value="1"/>
</dbReference>
<evidence type="ECO:0000256" key="5">
    <source>
        <dbReference type="HAMAP-Rule" id="MF_00168"/>
    </source>
</evidence>
<comment type="cofactor">
    <cofactor evidence="5">
        <name>Zn(2+)</name>
        <dbReference type="ChEBI" id="CHEBI:29105"/>
    </cofactor>
    <text evidence="5">Binds 1 zinc ion per subunit.</text>
</comment>
<feature type="binding site" evidence="5">
    <location>
        <position position="217"/>
    </location>
    <ligand>
        <name>substrate</name>
    </ligand>
</feature>
<evidence type="ECO:0000256" key="1">
    <source>
        <dbReference type="ARBA" id="ARBA00022676"/>
    </source>
</evidence>
<feature type="region of interest" description="RNA binding" evidence="5">
    <location>
        <begin position="248"/>
        <end position="254"/>
    </location>
</feature>
<feature type="binding site" evidence="5">
    <location>
        <position position="190"/>
    </location>
    <ligand>
        <name>substrate</name>
    </ligand>
</feature>
<proteinExistence type="inferred from homology"/>
<comment type="caution">
    <text evidence="7">The sequence shown here is derived from an EMBL/GenBank/DDBJ whole genome shotgun (WGS) entry which is preliminary data.</text>
</comment>
<dbReference type="InterPro" id="IPR004803">
    <property type="entry name" value="TGT"/>
</dbReference>
<feature type="binding site" evidence="5">
    <location>
        <position position="305"/>
    </location>
    <ligand>
        <name>Zn(2+)</name>
        <dbReference type="ChEBI" id="CHEBI:29105"/>
    </ligand>
</feature>
<dbReference type="Pfam" id="PF01702">
    <property type="entry name" value="TGT"/>
    <property type="match status" value="1"/>
</dbReference>
<comment type="catalytic activity">
    <reaction evidence="4 5">
        <text>7-aminomethyl-7-carbaguanine + guanosine(34) in tRNA = 7-aminomethyl-7-carbaguanosine(34) in tRNA + guanine</text>
        <dbReference type="Rhea" id="RHEA:24104"/>
        <dbReference type="Rhea" id="RHEA-COMP:10341"/>
        <dbReference type="Rhea" id="RHEA-COMP:10342"/>
        <dbReference type="ChEBI" id="CHEBI:16235"/>
        <dbReference type="ChEBI" id="CHEBI:58703"/>
        <dbReference type="ChEBI" id="CHEBI:74269"/>
        <dbReference type="ChEBI" id="CHEBI:82833"/>
        <dbReference type="EC" id="2.4.2.29"/>
    </reaction>
</comment>
<reference evidence="7 8" key="1">
    <citation type="submission" date="2018-06" db="EMBL/GenBank/DDBJ databases">
        <title>Extensive metabolic versatility and redundancy in microbially diverse, dynamic hydrothermal sediments.</title>
        <authorList>
            <person name="Dombrowski N."/>
            <person name="Teske A."/>
            <person name="Baker B.J."/>
        </authorList>
    </citation>
    <scope>NUCLEOTIDE SEQUENCE [LARGE SCALE GENOMIC DNA]</scope>
    <source>
        <strain evidence="7">B47_G16</strain>
    </source>
</reference>
<organism evidence="7 8">
    <name type="scientific">Aerophobetes bacterium</name>
    <dbReference type="NCBI Taxonomy" id="2030807"/>
    <lineage>
        <taxon>Bacteria</taxon>
        <taxon>Candidatus Aerophobota</taxon>
    </lineage>
</organism>
<dbReference type="HAMAP" id="MF_00168">
    <property type="entry name" value="Q_tRNA_Tgt"/>
    <property type="match status" value="1"/>
</dbReference>
<feature type="binding site" evidence="5">
    <location>
        <begin position="91"/>
        <end position="95"/>
    </location>
    <ligand>
        <name>substrate</name>
    </ligand>
</feature>
<dbReference type="SUPFAM" id="SSF51713">
    <property type="entry name" value="tRNA-guanine transglycosylase"/>
    <property type="match status" value="1"/>
</dbReference>
<keyword evidence="5" id="KW-0671">Queuosine biosynthesis</keyword>
<keyword evidence="1 5" id="KW-0328">Glycosyltransferase</keyword>
<accession>A0A497E3L0</accession>
<dbReference type="Gene3D" id="3.20.20.105">
    <property type="entry name" value="Queuine tRNA-ribosyltransferase-like"/>
    <property type="match status" value="1"/>
</dbReference>
<dbReference type="InterPro" id="IPR002616">
    <property type="entry name" value="tRNA_ribo_trans-like"/>
</dbReference>
<dbReference type="GO" id="GO:0005829">
    <property type="term" value="C:cytosol"/>
    <property type="evidence" value="ECO:0007669"/>
    <property type="project" value="TreeGrafter"/>
</dbReference>
<feature type="domain" description="tRNA-guanine(15) transglycosylase-like" evidence="6">
    <location>
        <begin position="12"/>
        <end position="369"/>
    </location>
</feature>
<keyword evidence="5" id="KW-0479">Metal-binding</keyword>
<feature type="active site" description="Proton acceptor" evidence="5">
    <location>
        <position position="91"/>
    </location>
</feature>
<keyword evidence="3 5" id="KW-0819">tRNA processing</keyword>
<feature type="region of interest" description="RNA binding; important for wobble base 34 recognition" evidence="5">
    <location>
        <begin position="272"/>
        <end position="276"/>
    </location>
</feature>